<reference evidence="2 3" key="2">
    <citation type="submission" date="2018-11" db="EMBL/GenBank/DDBJ databases">
        <authorList>
            <consortium name="Pathogen Informatics"/>
        </authorList>
    </citation>
    <scope>NUCLEOTIDE SEQUENCE [LARGE SCALE GENOMIC DNA]</scope>
</reference>
<sequence length="113" mass="13145">MTTENATPQHENSSKTQAIGPVADFVMLWQMMAVMGIVTLVTCFFFIWNALLIRANLLAWPLAMREKRLKMIRDNEYELIHRYKRELLLSHLFQPPDEEGAEDEQNVVTAQHT</sequence>
<keyword evidence="1" id="KW-0812">Transmembrane</keyword>
<evidence type="ECO:0000256" key="1">
    <source>
        <dbReference type="SAM" id="Phobius"/>
    </source>
</evidence>
<organism evidence="3 4">
    <name type="scientific">Toxocara canis</name>
    <name type="common">Canine roundworm</name>
    <dbReference type="NCBI Taxonomy" id="6265"/>
    <lineage>
        <taxon>Eukaryota</taxon>
        <taxon>Metazoa</taxon>
        <taxon>Ecdysozoa</taxon>
        <taxon>Nematoda</taxon>
        <taxon>Chromadorea</taxon>
        <taxon>Rhabditida</taxon>
        <taxon>Spirurina</taxon>
        <taxon>Ascaridomorpha</taxon>
        <taxon>Ascaridoidea</taxon>
        <taxon>Toxocaridae</taxon>
        <taxon>Toxocara</taxon>
    </lineage>
</organism>
<proteinExistence type="predicted"/>
<dbReference type="AlphaFoldDB" id="A0A183UAB8"/>
<keyword evidence="1" id="KW-0472">Membrane</keyword>
<dbReference type="Proteomes" id="UP000050794">
    <property type="component" value="Unassembled WGS sequence"/>
</dbReference>
<evidence type="ECO:0000313" key="4">
    <source>
        <dbReference type="WBParaSite" id="TCNE_0000543801-mRNA-1"/>
    </source>
</evidence>
<accession>A0A183UAB8</accession>
<protein>
    <submittedName>
        <fullName evidence="4">Anoctamin</fullName>
    </submittedName>
</protein>
<reference evidence="4" key="1">
    <citation type="submission" date="2016-06" db="UniProtKB">
        <authorList>
            <consortium name="WormBaseParasite"/>
        </authorList>
    </citation>
    <scope>IDENTIFICATION</scope>
</reference>
<dbReference type="EMBL" id="UYWY01019356">
    <property type="protein sequence ID" value="VDM36563.1"/>
    <property type="molecule type" value="Genomic_DNA"/>
</dbReference>
<name>A0A183UAB8_TOXCA</name>
<gene>
    <name evidence="2" type="ORF">TCNE_LOCUS5438</name>
</gene>
<keyword evidence="3" id="KW-1185">Reference proteome</keyword>
<evidence type="ECO:0000313" key="2">
    <source>
        <dbReference type="EMBL" id="VDM36563.1"/>
    </source>
</evidence>
<feature type="transmembrane region" description="Helical" evidence="1">
    <location>
        <begin position="33"/>
        <end position="63"/>
    </location>
</feature>
<keyword evidence="1" id="KW-1133">Transmembrane helix</keyword>
<dbReference type="WBParaSite" id="TCNE_0000543801-mRNA-1">
    <property type="protein sequence ID" value="TCNE_0000543801-mRNA-1"/>
    <property type="gene ID" value="TCNE_0000543801"/>
</dbReference>
<evidence type="ECO:0000313" key="3">
    <source>
        <dbReference type="Proteomes" id="UP000050794"/>
    </source>
</evidence>